<dbReference type="Proteomes" id="UP000237752">
    <property type="component" value="Unassembled WGS sequence"/>
</dbReference>
<protein>
    <submittedName>
        <fullName evidence="2">Methyltransferase family protein</fullName>
    </submittedName>
</protein>
<comment type="caution">
    <text evidence="2">The sequence shown here is derived from an EMBL/GenBank/DDBJ whole genome shotgun (WGS) entry which is preliminary data.</text>
</comment>
<dbReference type="GO" id="GO:0032259">
    <property type="term" value="P:methylation"/>
    <property type="evidence" value="ECO:0007669"/>
    <property type="project" value="UniProtKB-KW"/>
</dbReference>
<keyword evidence="3" id="KW-1185">Reference proteome</keyword>
<evidence type="ECO:0000313" key="2">
    <source>
        <dbReference type="EMBL" id="PRZ44389.1"/>
    </source>
</evidence>
<dbReference type="PANTHER" id="PTHR43464:SF89">
    <property type="entry name" value="METHYLTRANSFERASE"/>
    <property type="match status" value="1"/>
</dbReference>
<reference evidence="2 3" key="1">
    <citation type="submission" date="2018-03" db="EMBL/GenBank/DDBJ databases">
        <title>Genomic Encyclopedia of Archaeal and Bacterial Type Strains, Phase II (KMG-II): from individual species to whole genera.</title>
        <authorList>
            <person name="Goeker M."/>
        </authorList>
    </citation>
    <scope>NUCLEOTIDE SEQUENCE [LARGE SCALE GENOMIC DNA]</scope>
    <source>
        <strain evidence="2 3">DSM 100065</strain>
    </source>
</reference>
<feature type="domain" description="Methyltransferase" evidence="1">
    <location>
        <begin position="53"/>
        <end position="147"/>
    </location>
</feature>
<organism evidence="2 3">
    <name type="scientific">Antricoccus suffuscus</name>
    <dbReference type="NCBI Taxonomy" id="1629062"/>
    <lineage>
        <taxon>Bacteria</taxon>
        <taxon>Bacillati</taxon>
        <taxon>Actinomycetota</taxon>
        <taxon>Actinomycetes</taxon>
        <taxon>Geodermatophilales</taxon>
        <taxon>Antricoccaceae</taxon>
        <taxon>Antricoccus</taxon>
    </lineage>
</organism>
<keyword evidence="2" id="KW-0808">Transferase</keyword>
<accession>A0A2T1A713</accession>
<proteinExistence type="predicted"/>
<dbReference type="InterPro" id="IPR029063">
    <property type="entry name" value="SAM-dependent_MTases_sf"/>
</dbReference>
<dbReference type="Pfam" id="PF13649">
    <property type="entry name" value="Methyltransf_25"/>
    <property type="match status" value="1"/>
</dbReference>
<sequence>MDDATPKTRFEISRTGDSLEDYAQRFIGGYESGEDLYGEARFVDAMAKRGSRVLDAGCGTGRMAGQLSKLGHDAIGVDRSARLLEVARKYFADTTYVEADLLTVSGQELGGGKFDIIAAAGNVVPCLAPDTERDVLANLVSLLVPDGRLVLGFKTDREYSLAQLDADSHALSLTEVARFSDWQLGKWYDESGWISVILQAG</sequence>
<dbReference type="EMBL" id="PVUE01000001">
    <property type="protein sequence ID" value="PRZ44389.1"/>
    <property type="molecule type" value="Genomic_DNA"/>
</dbReference>
<evidence type="ECO:0000313" key="3">
    <source>
        <dbReference type="Proteomes" id="UP000237752"/>
    </source>
</evidence>
<dbReference type="Gene3D" id="3.40.50.150">
    <property type="entry name" value="Vaccinia Virus protein VP39"/>
    <property type="match status" value="1"/>
</dbReference>
<evidence type="ECO:0000259" key="1">
    <source>
        <dbReference type="Pfam" id="PF13649"/>
    </source>
</evidence>
<dbReference type="RefSeq" id="WP_106347408.1">
    <property type="nucleotide sequence ID" value="NZ_PVUE01000001.1"/>
</dbReference>
<dbReference type="SUPFAM" id="SSF53335">
    <property type="entry name" value="S-adenosyl-L-methionine-dependent methyltransferases"/>
    <property type="match status" value="1"/>
</dbReference>
<dbReference type="InterPro" id="IPR041698">
    <property type="entry name" value="Methyltransf_25"/>
</dbReference>
<dbReference type="AlphaFoldDB" id="A0A2T1A713"/>
<dbReference type="OrthoDB" id="7062303at2"/>
<dbReference type="CDD" id="cd02440">
    <property type="entry name" value="AdoMet_MTases"/>
    <property type="match status" value="1"/>
</dbReference>
<gene>
    <name evidence="2" type="ORF">CLV47_101515</name>
</gene>
<dbReference type="PANTHER" id="PTHR43464">
    <property type="entry name" value="METHYLTRANSFERASE"/>
    <property type="match status" value="1"/>
</dbReference>
<dbReference type="GO" id="GO:0010420">
    <property type="term" value="F:polyprenyldihydroxybenzoate methyltransferase activity"/>
    <property type="evidence" value="ECO:0007669"/>
    <property type="project" value="TreeGrafter"/>
</dbReference>
<name>A0A2T1A713_9ACTN</name>
<keyword evidence="2" id="KW-0489">Methyltransferase</keyword>